<dbReference type="EnsemblPlants" id="Pp3c14_13700V3.2">
    <property type="protein sequence ID" value="PAC:32959808.CDS.1"/>
    <property type="gene ID" value="Pp3c14_13700"/>
</dbReference>
<dbReference type="EMBL" id="ABEU02000014">
    <property type="protein sequence ID" value="PNR41079.1"/>
    <property type="molecule type" value="Genomic_DNA"/>
</dbReference>
<gene>
    <name evidence="1" type="ORF">PHYPA_018482</name>
</gene>
<evidence type="ECO:0000313" key="3">
    <source>
        <dbReference type="Proteomes" id="UP000006727"/>
    </source>
</evidence>
<name>A0A2K1JHT4_PHYPA</name>
<sequence>MRTPRRCSHNSGSVVGGNLQYPSWQAGTMTLPSKTARRCAAGDVVLAEHCVEQNTHREVRLHLLDSVPISSNEPLPQENGAIHGKTSTQYCFTAISKA</sequence>
<keyword evidence="3" id="KW-1185">Reference proteome</keyword>
<reference evidence="1 3" key="2">
    <citation type="journal article" date="2018" name="Plant J.">
        <title>The Physcomitrella patens chromosome-scale assembly reveals moss genome structure and evolution.</title>
        <authorList>
            <person name="Lang D."/>
            <person name="Ullrich K.K."/>
            <person name="Murat F."/>
            <person name="Fuchs J."/>
            <person name="Jenkins J."/>
            <person name="Haas F.B."/>
            <person name="Piednoel M."/>
            <person name="Gundlach H."/>
            <person name="Van Bel M."/>
            <person name="Meyberg R."/>
            <person name="Vives C."/>
            <person name="Morata J."/>
            <person name="Symeonidi A."/>
            <person name="Hiss M."/>
            <person name="Muchero W."/>
            <person name="Kamisugi Y."/>
            <person name="Saleh O."/>
            <person name="Blanc G."/>
            <person name="Decker E.L."/>
            <person name="van Gessel N."/>
            <person name="Grimwood J."/>
            <person name="Hayes R.D."/>
            <person name="Graham S.W."/>
            <person name="Gunter L.E."/>
            <person name="McDaniel S.F."/>
            <person name="Hoernstein S.N.W."/>
            <person name="Larsson A."/>
            <person name="Li F.W."/>
            <person name="Perroud P.F."/>
            <person name="Phillips J."/>
            <person name="Ranjan P."/>
            <person name="Rokshar D.S."/>
            <person name="Rothfels C.J."/>
            <person name="Schneider L."/>
            <person name="Shu S."/>
            <person name="Stevenson D.W."/>
            <person name="Thummler F."/>
            <person name="Tillich M."/>
            <person name="Villarreal Aguilar J.C."/>
            <person name="Widiez T."/>
            <person name="Wong G.K."/>
            <person name="Wymore A."/>
            <person name="Zhang Y."/>
            <person name="Zimmer A.D."/>
            <person name="Quatrano R.S."/>
            <person name="Mayer K.F.X."/>
            <person name="Goodstein D."/>
            <person name="Casacuberta J.M."/>
            <person name="Vandepoele K."/>
            <person name="Reski R."/>
            <person name="Cuming A.C."/>
            <person name="Tuskan G.A."/>
            <person name="Maumus F."/>
            <person name="Salse J."/>
            <person name="Schmutz J."/>
            <person name="Rensing S.A."/>
        </authorList>
    </citation>
    <scope>NUCLEOTIDE SEQUENCE [LARGE SCALE GENOMIC DNA]</scope>
    <source>
        <strain evidence="2 3">cv. Gransden 2004</strain>
    </source>
</reference>
<protein>
    <submittedName>
        <fullName evidence="1 2">Uncharacterized protein</fullName>
    </submittedName>
</protein>
<proteinExistence type="predicted"/>
<evidence type="ECO:0000313" key="1">
    <source>
        <dbReference type="EMBL" id="PNR41079.1"/>
    </source>
</evidence>
<dbReference type="InParanoid" id="A0A2K1JHT4"/>
<accession>A0A2K1JHT4</accession>
<dbReference type="Gramene" id="Pp3c14_13700V3.2">
    <property type="protein sequence ID" value="PAC:32959808.CDS.1"/>
    <property type="gene ID" value="Pp3c14_13700"/>
</dbReference>
<reference evidence="1 3" key="1">
    <citation type="journal article" date="2008" name="Science">
        <title>The Physcomitrella genome reveals evolutionary insights into the conquest of land by plants.</title>
        <authorList>
            <person name="Rensing S."/>
            <person name="Lang D."/>
            <person name="Zimmer A."/>
            <person name="Terry A."/>
            <person name="Salamov A."/>
            <person name="Shapiro H."/>
            <person name="Nishiyama T."/>
            <person name="Perroud P.-F."/>
            <person name="Lindquist E."/>
            <person name="Kamisugi Y."/>
            <person name="Tanahashi T."/>
            <person name="Sakakibara K."/>
            <person name="Fujita T."/>
            <person name="Oishi K."/>
            <person name="Shin-I T."/>
            <person name="Kuroki Y."/>
            <person name="Toyoda A."/>
            <person name="Suzuki Y."/>
            <person name="Hashimoto A."/>
            <person name="Yamaguchi K."/>
            <person name="Sugano A."/>
            <person name="Kohara Y."/>
            <person name="Fujiyama A."/>
            <person name="Anterola A."/>
            <person name="Aoki S."/>
            <person name="Ashton N."/>
            <person name="Barbazuk W.B."/>
            <person name="Barker E."/>
            <person name="Bennetzen J."/>
            <person name="Bezanilla M."/>
            <person name="Blankenship R."/>
            <person name="Cho S.H."/>
            <person name="Dutcher S."/>
            <person name="Estelle M."/>
            <person name="Fawcett J.A."/>
            <person name="Gundlach H."/>
            <person name="Hanada K."/>
            <person name="Heyl A."/>
            <person name="Hicks K.A."/>
            <person name="Hugh J."/>
            <person name="Lohr M."/>
            <person name="Mayer K."/>
            <person name="Melkozernov A."/>
            <person name="Murata T."/>
            <person name="Nelson D."/>
            <person name="Pils B."/>
            <person name="Prigge M."/>
            <person name="Reiss B."/>
            <person name="Renner T."/>
            <person name="Rombauts S."/>
            <person name="Rushton P."/>
            <person name="Sanderfoot A."/>
            <person name="Schween G."/>
            <person name="Shiu S.-H."/>
            <person name="Stueber K."/>
            <person name="Theodoulou F.L."/>
            <person name="Tu H."/>
            <person name="Van de Peer Y."/>
            <person name="Verrier P.J."/>
            <person name="Waters E."/>
            <person name="Wood A."/>
            <person name="Yang L."/>
            <person name="Cove D."/>
            <person name="Cuming A."/>
            <person name="Hasebe M."/>
            <person name="Lucas S."/>
            <person name="Mishler D.B."/>
            <person name="Reski R."/>
            <person name="Grigoriev I."/>
            <person name="Quatrano R.S."/>
            <person name="Boore J.L."/>
        </authorList>
    </citation>
    <scope>NUCLEOTIDE SEQUENCE [LARGE SCALE GENOMIC DNA]</scope>
    <source>
        <strain evidence="2 3">cv. Gransden 2004</strain>
    </source>
</reference>
<dbReference type="EnsemblPlants" id="Pp3c14_13700V3.1">
    <property type="protein sequence ID" value="PAC:32959807.CDS.1"/>
    <property type="gene ID" value="Pp3c14_13700"/>
</dbReference>
<evidence type="ECO:0000313" key="2">
    <source>
        <dbReference type="EnsemblPlants" id="PAC:32959807.CDS.1"/>
    </source>
</evidence>
<dbReference type="AlphaFoldDB" id="A0A2K1JHT4"/>
<organism evidence="1">
    <name type="scientific">Physcomitrium patens</name>
    <name type="common">Spreading-leaved earth moss</name>
    <name type="synonym">Physcomitrella patens</name>
    <dbReference type="NCBI Taxonomy" id="3218"/>
    <lineage>
        <taxon>Eukaryota</taxon>
        <taxon>Viridiplantae</taxon>
        <taxon>Streptophyta</taxon>
        <taxon>Embryophyta</taxon>
        <taxon>Bryophyta</taxon>
        <taxon>Bryophytina</taxon>
        <taxon>Bryopsida</taxon>
        <taxon>Funariidae</taxon>
        <taxon>Funariales</taxon>
        <taxon>Funariaceae</taxon>
        <taxon>Physcomitrium</taxon>
    </lineage>
</organism>
<dbReference type="Proteomes" id="UP000006727">
    <property type="component" value="Chromosome 14"/>
</dbReference>
<reference evidence="2" key="3">
    <citation type="submission" date="2020-12" db="UniProtKB">
        <authorList>
            <consortium name="EnsemblPlants"/>
        </authorList>
    </citation>
    <scope>IDENTIFICATION</scope>
</reference>
<dbReference type="Gramene" id="Pp3c14_13700V3.1">
    <property type="protein sequence ID" value="PAC:32959807.CDS.1"/>
    <property type="gene ID" value="Pp3c14_13700"/>
</dbReference>